<dbReference type="InterPro" id="IPR025224">
    <property type="entry name" value="CCAR1/CCAR2"/>
</dbReference>
<sequence length="1163" mass="129107">MVSVGETVAAKAVYNPDLPIKWNAEQVWRVEPDRADDRRPNPDAVHVRPIGRYENREFSGREDRRHKTDSDRPHSRPAESRSRSPPFSRSHNSVHPKDPSVTTDAFRSILSAPVLSTQLSTVRDLRASDLAAMYKMISPPIYLYRLKCLWQDSFSITQPFQSTKDVRFHQVNKMAVRLVNVEDHDCPPDPSYAVGVILLGCPPPNDLFERCVGSTSDTKPRPFTKCINMLTISQEGLRAVGSDWIPDLDGPDPGKNPQTLINTAIRACKDMIGLDLSECTRWYRFLEFRYSRSEGQSWPSVDELFSKGERWGTACEEIDQSHFQSTSATSKHSTQQNADPKGDSKKTQTSDEDSDDQPPHRVVVYFMPDIWSIMPNKRCWEAIKAKYQDPNSYCTPKDTFISSKVSEPVPTGNVESKNSEIDTSTKNELQEGEKKSMDALEPSPFEDIDSIKKETEEEGGVADNDEVPLIFCIVALFDWYCVAAYAMTRYLVTVYSCLSSFTFLQIFFQKFGEWTELEDPRKLHHSKVDINSLKVSELREQLSARRLDASGLKNQLFNRLKAALQEEKEDEERKAEEERAAAAAEAEAAAAAAAEMAAKEATLIAVGKPEDADVGGAASNEKPEIKLPVLPEQPSLIVQLKQNSSFSLVVCSLETIITLSKGHFKPCSQVYELFVCANHILHMFHRDAAFTLYKALVVLSDRKQLRSAQNASKPTSSKIESEQRPAKKSRLSSCERTSESSQTTHKASFGSNGASRSHESQPKTKVVDFPLLFACKLLDVSSRGYFSLFKLETIISSINLPISRYQIRALCANVINENRRLYYRGLTDVPDVSSAGVSINTIAKSDAKDSGGRTSASTSRASTKRPFEPTHDQLFTDLNGAPLSNIDDEEYLQELVRGGDAILEDGDEDEDYHRNVSAGVIVYGGTTVLPSESAGAHVAASETFLKQLRRVETQVLRLQQTVKTQNATLAALRQENSAIPRLQQKLKRANATADYYHNRCRDRRSTLSSTLQQLEAQACILESTSNTLRSVARRVKRDLSVGESSKSSPSSLASRRTSSRTPSVAPQSTTNSYRPKRDPPPRPEGLTGSKADLKTPDDVLDASTFIPPESTIELEEASTKVEAGQPGGLEEMAHSSTEESGVGPTLNNEFDVNSEGSLESAPE</sequence>
<dbReference type="InterPro" id="IPR025954">
    <property type="entry name" value="DBC1/CARP1_inactive_NUDIX"/>
</dbReference>
<dbReference type="SMART" id="SM01122">
    <property type="entry name" value="DBC1"/>
    <property type="match status" value="1"/>
</dbReference>
<dbReference type="SMART" id="SM00513">
    <property type="entry name" value="SAP"/>
    <property type="match status" value="1"/>
</dbReference>
<feature type="region of interest" description="Disordered" evidence="2">
    <location>
        <begin position="1037"/>
        <end position="1163"/>
    </location>
</feature>
<dbReference type="Pfam" id="PF14443">
    <property type="entry name" value="DBC1"/>
    <property type="match status" value="1"/>
</dbReference>
<accession>A0A5K3FE48</accession>
<feature type="compositionally biased region" description="Polar residues" evidence="2">
    <location>
        <begin position="731"/>
        <end position="755"/>
    </location>
</feature>
<dbReference type="AlphaFoldDB" id="A0A5K3FE48"/>
<feature type="compositionally biased region" description="Low complexity" evidence="2">
    <location>
        <begin position="1044"/>
        <end position="1063"/>
    </location>
</feature>
<dbReference type="Gene3D" id="1.10.720.30">
    <property type="entry name" value="SAP domain"/>
    <property type="match status" value="1"/>
</dbReference>
<feature type="region of interest" description="Disordered" evidence="2">
    <location>
        <begin position="33"/>
        <end position="101"/>
    </location>
</feature>
<dbReference type="GO" id="GO:0005634">
    <property type="term" value="C:nucleus"/>
    <property type="evidence" value="ECO:0007669"/>
    <property type="project" value="TreeGrafter"/>
</dbReference>
<feature type="compositionally biased region" description="Basic and acidic residues" evidence="2">
    <location>
        <begin position="340"/>
        <end position="349"/>
    </location>
</feature>
<dbReference type="InterPro" id="IPR036361">
    <property type="entry name" value="SAP_dom_sf"/>
</dbReference>
<dbReference type="PANTHER" id="PTHR14304:SF11">
    <property type="entry name" value="SAP DOMAIN-CONTAINING PROTEIN"/>
    <property type="match status" value="1"/>
</dbReference>
<feature type="region of interest" description="Disordered" evidence="2">
    <location>
        <begin position="708"/>
        <end position="761"/>
    </location>
</feature>
<dbReference type="WBParaSite" id="MCU_007605-RC">
    <property type="protein sequence ID" value="MCU_007605-RC"/>
    <property type="gene ID" value="MCU_007605"/>
</dbReference>
<feature type="compositionally biased region" description="Basic and acidic residues" evidence="2">
    <location>
        <begin position="51"/>
        <end position="82"/>
    </location>
</feature>
<dbReference type="Pfam" id="PF02037">
    <property type="entry name" value="SAP"/>
    <property type="match status" value="1"/>
</dbReference>
<protein>
    <submittedName>
        <fullName evidence="4">SAP domain-containing protein</fullName>
    </submittedName>
</protein>
<organism evidence="4">
    <name type="scientific">Mesocestoides corti</name>
    <name type="common">Flatworm</name>
    <dbReference type="NCBI Taxonomy" id="53468"/>
    <lineage>
        <taxon>Eukaryota</taxon>
        <taxon>Metazoa</taxon>
        <taxon>Spiralia</taxon>
        <taxon>Lophotrochozoa</taxon>
        <taxon>Platyhelminthes</taxon>
        <taxon>Cestoda</taxon>
        <taxon>Eucestoda</taxon>
        <taxon>Cyclophyllidea</taxon>
        <taxon>Mesocestoididae</taxon>
        <taxon>Mesocestoides</taxon>
    </lineage>
</organism>
<feature type="compositionally biased region" description="Basic and acidic residues" evidence="2">
    <location>
        <begin position="417"/>
        <end position="438"/>
    </location>
</feature>
<dbReference type="PANTHER" id="PTHR14304">
    <property type="entry name" value="CELL DIVISION CYCLE AND APOPTOSIS REGULATOR PROTEIN"/>
    <property type="match status" value="1"/>
</dbReference>
<feature type="compositionally biased region" description="Polar residues" evidence="2">
    <location>
        <begin position="708"/>
        <end position="718"/>
    </location>
</feature>
<feature type="compositionally biased region" description="Low complexity" evidence="2">
    <location>
        <begin position="852"/>
        <end position="861"/>
    </location>
</feature>
<feature type="coiled-coil region" evidence="1">
    <location>
        <begin position="553"/>
        <end position="594"/>
    </location>
</feature>
<feature type="coiled-coil region" evidence="1">
    <location>
        <begin position="955"/>
        <end position="1017"/>
    </location>
</feature>
<dbReference type="SUPFAM" id="SSF68906">
    <property type="entry name" value="SAP domain"/>
    <property type="match status" value="1"/>
</dbReference>
<keyword evidence="1" id="KW-0175">Coiled coil</keyword>
<name>A0A5K3FE48_MESCO</name>
<feature type="region of interest" description="Disordered" evidence="2">
    <location>
        <begin position="322"/>
        <end position="360"/>
    </location>
</feature>
<feature type="region of interest" description="Disordered" evidence="2">
    <location>
        <begin position="845"/>
        <end position="871"/>
    </location>
</feature>
<feature type="compositionally biased region" description="Polar residues" evidence="2">
    <location>
        <begin position="322"/>
        <end position="338"/>
    </location>
</feature>
<evidence type="ECO:0000256" key="1">
    <source>
        <dbReference type="SAM" id="Coils"/>
    </source>
</evidence>
<dbReference type="InterPro" id="IPR003034">
    <property type="entry name" value="SAP_dom"/>
</dbReference>
<dbReference type="GO" id="GO:0006355">
    <property type="term" value="P:regulation of DNA-templated transcription"/>
    <property type="evidence" value="ECO:0007669"/>
    <property type="project" value="InterPro"/>
</dbReference>
<feature type="compositionally biased region" description="Polar residues" evidence="2">
    <location>
        <begin position="1138"/>
        <end position="1157"/>
    </location>
</feature>
<reference evidence="4" key="1">
    <citation type="submission" date="2019-11" db="UniProtKB">
        <authorList>
            <consortium name="WormBaseParasite"/>
        </authorList>
    </citation>
    <scope>IDENTIFICATION</scope>
</reference>
<dbReference type="PROSITE" id="PS50800">
    <property type="entry name" value="SAP"/>
    <property type="match status" value="1"/>
</dbReference>
<feature type="region of interest" description="Disordered" evidence="2">
    <location>
        <begin position="405"/>
        <end position="441"/>
    </location>
</feature>
<feature type="domain" description="SAP" evidence="3">
    <location>
        <begin position="530"/>
        <end position="564"/>
    </location>
</feature>
<evidence type="ECO:0000313" key="4">
    <source>
        <dbReference type="WBParaSite" id="MCU_007605-RC"/>
    </source>
</evidence>
<evidence type="ECO:0000259" key="3">
    <source>
        <dbReference type="PROSITE" id="PS50800"/>
    </source>
</evidence>
<evidence type="ECO:0000256" key="2">
    <source>
        <dbReference type="SAM" id="MobiDB-lite"/>
    </source>
</evidence>
<feature type="compositionally biased region" description="Polar residues" evidence="2">
    <location>
        <begin position="1064"/>
        <end position="1073"/>
    </location>
</feature>
<proteinExistence type="predicted"/>